<organism evidence="4 5">
    <name type="scientific">Seleniivibrio woodruffii</name>
    <dbReference type="NCBI Taxonomy" id="1078050"/>
    <lineage>
        <taxon>Bacteria</taxon>
        <taxon>Pseudomonadati</taxon>
        <taxon>Deferribacterota</taxon>
        <taxon>Deferribacteres</taxon>
        <taxon>Deferribacterales</taxon>
        <taxon>Geovibrionaceae</taxon>
        <taxon>Seleniivibrio</taxon>
    </lineage>
</organism>
<dbReference type="SUPFAM" id="SSF52172">
    <property type="entry name" value="CheY-like"/>
    <property type="match status" value="1"/>
</dbReference>
<sequence>MDILIIDDNSLHLKMCRILLEKLKHSVETVDSFSALKNRLASIKEPRVALVDFRLEPGITGVDVLNLLRKDTKWRMTKYIALTADVAEKGHLDGAGFDDIIFKPVTEELLAEILRKYE</sequence>
<evidence type="ECO:0000259" key="3">
    <source>
        <dbReference type="PROSITE" id="PS50110"/>
    </source>
</evidence>
<evidence type="ECO:0000313" key="5">
    <source>
        <dbReference type="Proteomes" id="UP000294614"/>
    </source>
</evidence>
<feature type="domain" description="Response regulatory" evidence="3">
    <location>
        <begin position="2"/>
        <end position="118"/>
    </location>
</feature>
<dbReference type="PROSITE" id="PS50110">
    <property type="entry name" value="RESPONSE_REGULATORY"/>
    <property type="match status" value="1"/>
</dbReference>
<evidence type="ECO:0000256" key="2">
    <source>
        <dbReference type="PROSITE-ProRule" id="PRU00169"/>
    </source>
</evidence>
<dbReference type="InterPro" id="IPR050595">
    <property type="entry name" value="Bact_response_regulator"/>
</dbReference>
<gene>
    <name evidence="4" type="ORF">C8D98_0368</name>
</gene>
<dbReference type="Proteomes" id="UP000294614">
    <property type="component" value="Unassembled WGS sequence"/>
</dbReference>
<evidence type="ECO:0000256" key="1">
    <source>
        <dbReference type="ARBA" id="ARBA00022553"/>
    </source>
</evidence>
<dbReference type="AlphaFoldDB" id="A0A4R1KBK7"/>
<keyword evidence="1 2" id="KW-0597">Phosphoprotein</keyword>
<dbReference type="InterPro" id="IPR001789">
    <property type="entry name" value="Sig_transdc_resp-reg_receiver"/>
</dbReference>
<feature type="modified residue" description="4-aspartylphosphate" evidence="2">
    <location>
        <position position="52"/>
    </location>
</feature>
<dbReference type="EMBL" id="SMGG01000003">
    <property type="protein sequence ID" value="TCK61862.1"/>
    <property type="molecule type" value="Genomic_DNA"/>
</dbReference>
<keyword evidence="5" id="KW-1185">Reference proteome</keyword>
<reference evidence="4 5" key="1">
    <citation type="submission" date="2019-03" db="EMBL/GenBank/DDBJ databases">
        <title>Genomic Encyclopedia of Type Strains, Phase IV (KMG-IV): sequencing the most valuable type-strain genomes for metagenomic binning, comparative biology and taxonomic classification.</title>
        <authorList>
            <person name="Goeker M."/>
        </authorList>
    </citation>
    <scope>NUCLEOTIDE SEQUENCE [LARGE SCALE GENOMIC DNA]</scope>
    <source>
        <strain evidence="4 5">DSM 24984</strain>
    </source>
</reference>
<proteinExistence type="predicted"/>
<dbReference type="InterPro" id="IPR011006">
    <property type="entry name" value="CheY-like_superfamily"/>
</dbReference>
<protein>
    <submittedName>
        <fullName evidence="4">CheY-like chemotaxis protein</fullName>
    </submittedName>
</protein>
<dbReference type="PANTHER" id="PTHR44591:SF3">
    <property type="entry name" value="RESPONSE REGULATORY DOMAIN-CONTAINING PROTEIN"/>
    <property type="match status" value="1"/>
</dbReference>
<dbReference type="OrthoDB" id="9797885at2"/>
<evidence type="ECO:0000313" key="4">
    <source>
        <dbReference type="EMBL" id="TCK61862.1"/>
    </source>
</evidence>
<dbReference type="RefSeq" id="WP_132871494.1">
    <property type="nucleotide sequence ID" value="NZ_JAJUHT010000002.1"/>
</dbReference>
<name>A0A4R1KBK7_9BACT</name>
<dbReference type="Gene3D" id="3.40.50.2300">
    <property type="match status" value="1"/>
</dbReference>
<accession>A0A4R1KBK7</accession>
<dbReference type="SMART" id="SM00448">
    <property type="entry name" value="REC"/>
    <property type="match status" value="1"/>
</dbReference>
<dbReference type="PANTHER" id="PTHR44591">
    <property type="entry name" value="STRESS RESPONSE REGULATOR PROTEIN 1"/>
    <property type="match status" value="1"/>
</dbReference>
<comment type="caution">
    <text evidence="4">The sequence shown here is derived from an EMBL/GenBank/DDBJ whole genome shotgun (WGS) entry which is preliminary data.</text>
</comment>
<dbReference type="GO" id="GO:0000160">
    <property type="term" value="P:phosphorelay signal transduction system"/>
    <property type="evidence" value="ECO:0007669"/>
    <property type="project" value="InterPro"/>
</dbReference>
<dbReference type="Pfam" id="PF00072">
    <property type="entry name" value="Response_reg"/>
    <property type="match status" value="1"/>
</dbReference>